<dbReference type="Proteomes" id="UP000253426">
    <property type="component" value="Unassembled WGS sequence"/>
</dbReference>
<name>A0A366HJL1_9BACT</name>
<sequence>MPYDKEQPILTTSEVAALSKVELDTLTCFNNFVTGDPPGTTPVEPARVENEAVMIYESAKGIRTMDQERELAVLKAKFVGFHEARALPSGILKVQLLSFKDGFVHVAHPFVKDGPVEFFGRNGGGFYRMPI</sequence>
<dbReference type="RefSeq" id="WP_113959567.1">
    <property type="nucleotide sequence ID" value="NZ_QNRR01000006.1"/>
</dbReference>
<organism evidence="1 2">
    <name type="scientific">Roseimicrobium gellanilyticum</name>
    <dbReference type="NCBI Taxonomy" id="748857"/>
    <lineage>
        <taxon>Bacteria</taxon>
        <taxon>Pseudomonadati</taxon>
        <taxon>Verrucomicrobiota</taxon>
        <taxon>Verrucomicrobiia</taxon>
        <taxon>Verrucomicrobiales</taxon>
        <taxon>Verrucomicrobiaceae</taxon>
        <taxon>Roseimicrobium</taxon>
    </lineage>
</organism>
<protein>
    <submittedName>
        <fullName evidence="1">Uncharacterized protein</fullName>
    </submittedName>
</protein>
<evidence type="ECO:0000313" key="1">
    <source>
        <dbReference type="EMBL" id="RBP42434.1"/>
    </source>
</evidence>
<reference evidence="1 2" key="1">
    <citation type="submission" date="2018-06" db="EMBL/GenBank/DDBJ databases">
        <title>Genomic Encyclopedia of Type Strains, Phase IV (KMG-IV): sequencing the most valuable type-strain genomes for metagenomic binning, comparative biology and taxonomic classification.</title>
        <authorList>
            <person name="Goeker M."/>
        </authorList>
    </citation>
    <scope>NUCLEOTIDE SEQUENCE [LARGE SCALE GENOMIC DNA]</scope>
    <source>
        <strain evidence="1 2">DSM 25532</strain>
    </source>
</reference>
<dbReference type="AlphaFoldDB" id="A0A366HJL1"/>
<comment type="caution">
    <text evidence="1">The sequence shown here is derived from an EMBL/GenBank/DDBJ whole genome shotgun (WGS) entry which is preliminary data.</text>
</comment>
<accession>A0A366HJL1</accession>
<proteinExistence type="predicted"/>
<gene>
    <name evidence="1" type="ORF">DES53_106141</name>
</gene>
<keyword evidence="2" id="KW-1185">Reference proteome</keyword>
<evidence type="ECO:0000313" key="2">
    <source>
        <dbReference type="Proteomes" id="UP000253426"/>
    </source>
</evidence>
<dbReference type="EMBL" id="QNRR01000006">
    <property type="protein sequence ID" value="RBP42434.1"/>
    <property type="molecule type" value="Genomic_DNA"/>
</dbReference>